<accession>A0ABM4CKI9</accession>
<dbReference type="RefSeq" id="XP_065662280.1">
    <property type="nucleotide sequence ID" value="XM_065806208.1"/>
</dbReference>
<dbReference type="GeneID" id="100213574"/>
<protein>
    <submittedName>
        <fullName evidence="2">Uncharacterized protein LOC100213574 isoform X1</fullName>
    </submittedName>
</protein>
<sequence length="318" mass="34838">MKEKTICIITGCDNGIVRVHRPLNEDNILHGFDKEGQCFETKGGPIQTLLSANVTRFNFNDVLVCDTNGVFTIMTNGQILNRRLICLSKITTQILLRDSADSISIVTGSSCGTLLAVSPYEIIWKCRVPELLKHESQRTTTSITCLHCLSINSSTCETNYILVADSNNCVHLFLNSCLIATFNVLSQVTSMCSGIFLTESENTKVQKHFSGNQVAMATLSGSIYVLSNMNVLSYCNLSFPITNIRTLIATGADEVDAILCAGHFNSLRIVQNGVCVTTFNTSDWVHVFAVLKGAGESNLLVLGCLDRTVRLVKIVKNR</sequence>
<keyword evidence="1" id="KW-1185">Reference proteome</keyword>
<proteinExistence type="predicted"/>
<dbReference type="SUPFAM" id="SSF50978">
    <property type="entry name" value="WD40 repeat-like"/>
    <property type="match status" value="1"/>
</dbReference>
<gene>
    <name evidence="2" type="primary">LOC100213574</name>
</gene>
<dbReference type="InterPro" id="IPR036322">
    <property type="entry name" value="WD40_repeat_dom_sf"/>
</dbReference>
<evidence type="ECO:0000313" key="1">
    <source>
        <dbReference type="Proteomes" id="UP001652625"/>
    </source>
</evidence>
<dbReference type="Proteomes" id="UP001652625">
    <property type="component" value="Chromosome 09"/>
</dbReference>
<organism evidence="1 2">
    <name type="scientific">Hydra vulgaris</name>
    <name type="common">Hydra</name>
    <name type="synonym">Hydra attenuata</name>
    <dbReference type="NCBI Taxonomy" id="6087"/>
    <lineage>
        <taxon>Eukaryota</taxon>
        <taxon>Metazoa</taxon>
        <taxon>Cnidaria</taxon>
        <taxon>Hydrozoa</taxon>
        <taxon>Hydroidolina</taxon>
        <taxon>Anthoathecata</taxon>
        <taxon>Aplanulata</taxon>
        <taxon>Hydridae</taxon>
        <taxon>Hydra</taxon>
    </lineage>
</organism>
<evidence type="ECO:0000313" key="2">
    <source>
        <dbReference type="RefSeq" id="XP_065662280.1"/>
    </source>
</evidence>
<reference evidence="2" key="1">
    <citation type="submission" date="2025-08" db="UniProtKB">
        <authorList>
            <consortium name="RefSeq"/>
        </authorList>
    </citation>
    <scope>IDENTIFICATION</scope>
</reference>
<name>A0ABM4CKI9_HYDVU</name>